<dbReference type="EMBL" id="JAVYJV010000012">
    <property type="protein sequence ID" value="KAK4357781.1"/>
    <property type="molecule type" value="Genomic_DNA"/>
</dbReference>
<accession>A0AAE1RTT6</accession>
<gene>
    <name evidence="1" type="ORF">RND71_023391</name>
</gene>
<protein>
    <submittedName>
        <fullName evidence="1">Uncharacterized protein</fullName>
    </submittedName>
</protein>
<reference evidence="1" key="1">
    <citation type="submission" date="2023-12" db="EMBL/GenBank/DDBJ databases">
        <title>Genome assembly of Anisodus tanguticus.</title>
        <authorList>
            <person name="Wang Y.-J."/>
        </authorList>
    </citation>
    <scope>NUCLEOTIDE SEQUENCE</scope>
    <source>
        <strain evidence="1">KB-2021</strain>
        <tissue evidence="1">Leaf</tissue>
    </source>
</reference>
<dbReference type="Proteomes" id="UP001291623">
    <property type="component" value="Unassembled WGS sequence"/>
</dbReference>
<proteinExistence type="predicted"/>
<dbReference type="AlphaFoldDB" id="A0AAE1RTT6"/>
<comment type="caution">
    <text evidence="1">The sequence shown here is derived from an EMBL/GenBank/DDBJ whole genome shotgun (WGS) entry which is preliminary data.</text>
</comment>
<organism evidence="1 2">
    <name type="scientific">Anisodus tanguticus</name>
    <dbReference type="NCBI Taxonomy" id="243964"/>
    <lineage>
        <taxon>Eukaryota</taxon>
        <taxon>Viridiplantae</taxon>
        <taxon>Streptophyta</taxon>
        <taxon>Embryophyta</taxon>
        <taxon>Tracheophyta</taxon>
        <taxon>Spermatophyta</taxon>
        <taxon>Magnoliopsida</taxon>
        <taxon>eudicotyledons</taxon>
        <taxon>Gunneridae</taxon>
        <taxon>Pentapetalae</taxon>
        <taxon>asterids</taxon>
        <taxon>lamiids</taxon>
        <taxon>Solanales</taxon>
        <taxon>Solanaceae</taxon>
        <taxon>Solanoideae</taxon>
        <taxon>Hyoscyameae</taxon>
        <taxon>Anisodus</taxon>
    </lineage>
</organism>
<sequence>MAPQDELNIYITQSGEVRHESGRCLRILELLGESFTIVDQVVPEDLKALADSFMAKVLILNGQELTLLLENSILKGLGIGSCICSLRAMEQSVKRAKA</sequence>
<name>A0AAE1RTT6_9SOLA</name>
<keyword evidence="2" id="KW-1185">Reference proteome</keyword>
<evidence type="ECO:0000313" key="1">
    <source>
        <dbReference type="EMBL" id="KAK4357781.1"/>
    </source>
</evidence>
<evidence type="ECO:0000313" key="2">
    <source>
        <dbReference type="Proteomes" id="UP001291623"/>
    </source>
</evidence>